<dbReference type="GeneID" id="81377630"/>
<feature type="transmembrane region" description="Helical" evidence="7">
    <location>
        <begin position="12"/>
        <end position="29"/>
    </location>
</feature>
<keyword evidence="4" id="KW-0808">Transferase</keyword>
<dbReference type="PANTHER" id="PTHR31646">
    <property type="entry name" value="ALPHA-1,2-MANNOSYLTRANSFERASE MNN2"/>
    <property type="match status" value="1"/>
</dbReference>
<keyword evidence="7" id="KW-0472">Membrane</keyword>
<protein>
    <recommendedName>
        <fullName evidence="10">Alpha-1,2-mannosyltransferase</fullName>
    </recommendedName>
</protein>
<evidence type="ECO:0008006" key="10">
    <source>
        <dbReference type="Google" id="ProtNLM"/>
    </source>
</evidence>
<feature type="region of interest" description="Disordered" evidence="6">
    <location>
        <begin position="67"/>
        <end position="91"/>
    </location>
</feature>
<comment type="caution">
    <text evidence="8">The sequence shown here is derived from an EMBL/GenBank/DDBJ whole genome shotgun (WGS) entry which is preliminary data.</text>
</comment>
<sequence length="488" mass="55379">MYLTRGTGRLRILMVSVLLIFTFWHLFSWQTEPYAFSIGSLHHAPTYNLSGHTEFWRQLQPLFEKHEPNCDPPRRIGNAQTVGYKTSDPDARPDMLEMSTRDVWSMTKAHSDFVDAINANPPSLSYVPGSKGLVCTAGGPYLPVLVISLRMLRRTGSKLPVEVFLASRDEYEEYICDKVLPSLNAKCVILSQVLDKSLVSRPIEKYQLKPFAMLFSSFEDILFLDADAFPLAKPESLFEREPFQSKGMLTWPDFWASSASPLYYRIASQEVAAMDLRQATESGEVLISKRTHFKTLLLSAYYNYWGPTHYYRLFSQGAAGEGDKETFIAAATALGEPFYQVSERICAIGHSTKGGLAGSAMVQFNPIEDYKLTQKGIWRVAGDDAVKQPRPFFIHANFPKFNPATLFSQQAVNPAFNDDGSYTRAWTIPEIVINEFGRDVEKEFWAEILWTGCKLENKFKSWENQTAICQNVKKYWTAMFGQEDPRGV</sequence>
<reference evidence="8" key="1">
    <citation type="submission" date="2022-12" db="EMBL/GenBank/DDBJ databases">
        <authorList>
            <person name="Petersen C."/>
        </authorList>
    </citation>
    <scope>NUCLEOTIDE SEQUENCE</scope>
    <source>
        <strain evidence="8">IBT 29677</strain>
    </source>
</reference>
<dbReference type="OrthoDB" id="4484309at2759"/>
<dbReference type="GO" id="GO:0005794">
    <property type="term" value="C:Golgi apparatus"/>
    <property type="evidence" value="ECO:0007669"/>
    <property type="project" value="UniProtKB-SubCell"/>
</dbReference>
<reference evidence="8" key="2">
    <citation type="journal article" date="2023" name="IMA Fungus">
        <title>Comparative genomic study of the Penicillium genus elucidates a diverse pangenome and 15 lateral gene transfer events.</title>
        <authorList>
            <person name="Petersen C."/>
            <person name="Sorensen T."/>
            <person name="Nielsen M.R."/>
            <person name="Sondergaard T.E."/>
            <person name="Sorensen J.L."/>
            <person name="Fitzpatrick D.A."/>
            <person name="Frisvad J.C."/>
            <person name="Nielsen K.L."/>
        </authorList>
    </citation>
    <scope>NUCLEOTIDE SEQUENCE</scope>
    <source>
        <strain evidence="8">IBT 29677</strain>
    </source>
</reference>
<dbReference type="InterPro" id="IPR029044">
    <property type="entry name" value="Nucleotide-diphossugar_trans"/>
</dbReference>
<name>A0A9W9V7Q9_9EURO</name>
<evidence type="ECO:0000256" key="3">
    <source>
        <dbReference type="ARBA" id="ARBA00009105"/>
    </source>
</evidence>
<dbReference type="SUPFAM" id="SSF53448">
    <property type="entry name" value="Nucleotide-diphospho-sugar transferases"/>
    <property type="match status" value="1"/>
</dbReference>
<dbReference type="GO" id="GO:0000026">
    <property type="term" value="F:alpha-1,2-mannosyltransferase activity"/>
    <property type="evidence" value="ECO:0007669"/>
    <property type="project" value="TreeGrafter"/>
</dbReference>
<dbReference type="RefSeq" id="XP_056480639.1">
    <property type="nucleotide sequence ID" value="XM_056638650.1"/>
</dbReference>
<proteinExistence type="inferred from homology"/>
<comment type="subcellular location">
    <subcellularLocation>
        <location evidence="1">Golgi apparatus</location>
    </subcellularLocation>
</comment>
<comment type="similarity">
    <text evidence="3">Belongs to the MNN1/MNT family.</text>
</comment>
<dbReference type="GO" id="GO:0046354">
    <property type="term" value="P:mannan biosynthetic process"/>
    <property type="evidence" value="ECO:0007669"/>
    <property type="project" value="TreeGrafter"/>
</dbReference>
<evidence type="ECO:0000256" key="1">
    <source>
        <dbReference type="ARBA" id="ARBA00004555"/>
    </source>
</evidence>
<evidence type="ECO:0000256" key="4">
    <source>
        <dbReference type="ARBA" id="ARBA00022679"/>
    </source>
</evidence>
<keyword evidence="7" id="KW-0812">Transmembrane</keyword>
<keyword evidence="7" id="KW-1133">Transmembrane helix</keyword>
<dbReference type="PANTHER" id="PTHR31646:SF5">
    <property type="entry name" value="(MNN2), PUTATIVE (AFU_ORTHOLOGUE AFUA_6G04450)-RELATED"/>
    <property type="match status" value="1"/>
</dbReference>
<gene>
    <name evidence="8" type="ORF">N7509_014013</name>
</gene>
<evidence type="ECO:0000313" key="9">
    <source>
        <dbReference type="Proteomes" id="UP001147747"/>
    </source>
</evidence>
<dbReference type="AlphaFoldDB" id="A0A9W9V7Q9"/>
<keyword evidence="5" id="KW-0333">Golgi apparatus</keyword>
<evidence type="ECO:0000256" key="7">
    <source>
        <dbReference type="SAM" id="Phobius"/>
    </source>
</evidence>
<comment type="pathway">
    <text evidence="2">Protein modification; protein glycosylation.</text>
</comment>
<organism evidence="8 9">
    <name type="scientific">Penicillium cosmopolitanum</name>
    <dbReference type="NCBI Taxonomy" id="1131564"/>
    <lineage>
        <taxon>Eukaryota</taxon>
        <taxon>Fungi</taxon>
        <taxon>Dikarya</taxon>
        <taxon>Ascomycota</taxon>
        <taxon>Pezizomycotina</taxon>
        <taxon>Eurotiomycetes</taxon>
        <taxon>Eurotiomycetidae</taxon>
        <taxon>Eurotiales</taxon>
        <taxon>Aspergillaceae</taxon>
        <taxon>Penicillium</taxon>
    </lineage>
</organism>
<dbReference type="Pfam" id="PF11051">
    <property type="entry name" value="Mannosyl_trans3"/>
    <property type="match status" value="2"/>
</dbReference>
<accession>A0A9W9V7Q9</accession>
<dbReference type="EMBL" id="JAPZBU010000013">
    <property type="protein sequence ID" value="KAJ5369401.1"/>
    <property type="molecule type" value="Genomic_DNA"/>
</dbReference>
<keyword evidence="9" id="KW-1185">Reference proteome</keyword>
<evidence type="ECO:0000256" key="6">
    <source>
        <dbReference type="SAM" id="MobiDB-lite"/>
    </source>
</evidence>
<dbReference type="InterPro" id="IPR022751">
    <property type="entry name" value="Alpha_mannosyltransferase"/>
</dbReference>
<evidence type="ECO:0000256" key="5">
    <source>
        <dbReference type="ARBA" id="ARBA00023034"/>
    </source>
</evidence>
<dbReference type="Proteomes" id="UP001147747">
    <property type="component" value="Unassembled WGS sequence"/>
</dbReference>
<evidence type="ECO:0000256" key="2">
    <source>
        <dbReference type="ARBA" id="ARBA00004922"/>
    </source>
</evidence>
<evidence type="ECO:0000313" key="8">
    <source>
        <dbReference type="EMBL" id="KAJ5369401.1"/>
    </source>
</evidence>